<dbReference type="Proteomes" id="UP000467249">
    <property type="component" value="Chromosome"/>
</dbReference>
<protein>
    <submittedName>
        <fullName evidence="1">Uncharacterized protein</fullName>
    </submittedName>
</protein>
<evidence type="ECO:0000313" key="1">
    <source>
        <dbReference type="EMBL" id="BBZ76011.1"/>
    </source>
</evidence>
<gene>
    <name evidence="1" type="ORF">MANY_13480</name>
</gene>
<dbReference type="RefSeq" id="WP_163803538.1">
    <property type="nucleotide sequence ID" value="NZ_AP022620.1"/>
</dbReference>
<keyword evidence="2" id="KW-1185">Reference proteome</keyword>
<organism evidence="1 2">
    <name type="scientific">Mycolicibacterium anyangense</name>
    <dbReference type="NCBI Taxonomy" id="1431246"/>
    <lineage>
        <taxon>Bacteria</taxon>
        <taxon>Bacillati</taxon>
        <taxon>Actinomycetota</taxon>
        <taxon>Actinomycetes</taxon>
        <taxon>Mycobacteriales</taxon>
        <taxon>Mycobacteriaceae</taxon>
        <taxon>Mycolicibacterium</taxon>
    </lineage>
</organism>
<accession>A0A6N4W9W3</accession>
<dbReference type="KEGG" id="many:MANY_13480"/>
<evidence type="ECO:0000313" key="2">
    <source>
        <dbReference type="Proteomes" id="UP000467249"/>
    </source>
</evidence>
<proteinExistence type="predicted"/>
<dbReference type="EMBL" id="AP022620">
    <property type="protein sequence ID" value="BBZ76011.1"/>
    <property type="molecule type" value="Genomic_DNA"/>
</dbReference>
<reference evidence="1 2" key="1">
    <citation type="journal article" date="2019" name="Emerg. Microbes Infect.">
        <title>Comprehensive subspecies identification of 175 nontuberculous mycobacteria species based on 7547 genomic profiles.</title>
        <authorList>
            <person name="Matsumoto Y."/>
            <person name="Kinjo T."/>
            <person name="Motooka D."/>
            <person name="Nabeya D."/>
            <person name="Jung N."/>
            <person name="Uechi K."/>
            <person name="Horii T."/>
            <person name="Iida T."/>
            <person name="Fujita J."/>
            <person name="Nakamura S."/>
        </authorList>
    </citation>
    <scope>NUCLEOTIDE SEQUENCE [LARGE SCALE GENOMIC DNA]</scope>
    <source>
        <strain evidence="1 2">JCM 30275</strain>
    </source>
</reference>
<sequence length="70" mass="7777">MLEIVAKAAIWDYHVECDRCSAAIDVSVLVCRPSPAIAKHTLNELLVDFGWLPTVRGGFCRSHALQLRGR</sequence>
<name>A0A6N4W9W3_9MYCO</name>
<dbReference type="AlphaFoldDB" id="A0A6N4W9W3"/>